<feature type="region of interest" description="Disordered" evidence="14">
    <location>
        <begin position="671"/>
        <end position="698"/>
    </location>
</feature>
<feature type="region of interest" description="Disordered" evidence="14">
    <location>
        <begin position="336"/>
        <end position="360"/>
    </location>
</feature>
<keyword evidence="18" id="KW-1185">Reference proteome</keyword>
<dbReference type="GO" id="GO:0016887">
    <property type="term" value="F:ATP hydrolysis activity"/>
    <property type="evidence" value="ECO:0007669"/>
    <property type="project" value="InterPro"/>
</dbReference>
<dbReference type="InterPro" id="IPR043151">
    <property type="entry name" value="BAH_sf"/>
</dbReference>
<evidence type="ECO:0000256" key="4">
    <source>
        <dbReference type="ARBA" id="ARBA00022723"/>
    </source>
</evidence>
<comment type="subcellular location">
    <subcellularLocation>
        <location evidence="1 13">Nucleus</location>
    </subcellularLocation>
</comment>
<dbReference type="Gene3D" id="2.30.30.490">
    <property type="match status" value="1"/>
</dbReference>
<feature type="compositionally biased region" description="Low complexity" evidence="14">
    <location>
        <begin position="89"/>
        <end position="109"/>
    </location>
</feature>
<reference evidence="17" key="2">
    <citation type="submission" date="2020-11" db="EMBL/GenBank/DDBJ databases">
        <authorList>
            <person name="Cecchin M."/>
            <person name="Marcolungo L."/>
            <person name="Rossato M."/>
            <person name="Girolomoni L."/>
            <person name="Cosentino E."/>
            <person name="Cuine S."/>
            <person name="Li-Beisson Y."/>
            <person name="Delledonne M."/>
            <person name="Ballottari M."/>
        </authorList>
    </citation>
    <scope>NUCLEOTIDE SEQUENCE</scope>
    <source>
        <strain evidence="17">211/11P</strain>
        <tissue evidence="17">Whole cell</tissue>
    </source>
</reference>
<feature type="region of interest" description="Disordered" evidence="14">
    <location>
        <begin position="84"/>
        <end position="121"/>
    </location>
</feature>
<evidence type="ECO:0000256" key="11">
    <source>
        <dbReference type="ARBA" id="ARBA00023242"/>
    </source>
</evidence>
<dbReference type="InterPro" id="IPR003959">
    <property type="entry name" value="ATPase_AAA_core"/>
</dbReference>
<dbReference type="GO" id="GO:0033314">
    <property type="term" value="P:mitotic DNA replication checkpoint signaling"/>
    <property type="evidence" value="ECO:0007669"/>
    <property type="project" value="TreeGrafter"/>
</dbReference>
<dbReference type="SMART" id="SM00382">
    <property type="entry name" value="AAA"/>
    <property type="match status" value="1"/>
</dbReference>
<feature type="compositionally biased region" description="Low complexity" evidence="14">
    <location>
        <begin position="677"/>
        <end position="686"/>
    </location>
</feature>
<keyword evidence="9" id="KW-0460">Magnesium</keyword>
<dbReference type="Gene3D" id="1.10.8.60">
    <property type="match status" value="1"/>
</dbReference>
<dbReference type="Gene3D" id="3.40.50.300">
    <property type="entry name" value="P-loop containing nucleotide triphosphate hydrolases"/>
    <property type="match status" value="1"/>
</dbReference>
<dbReference type="InterPro" id="IPR003593">
    <property type="entry name" value="AAA+_ATPase"/>
</dbReference>
<dbReference type="PROSITE" id="PS51038">
    <property type="entry name" value="BAH"/>
    <property type="match status" value="1"/>
</dbReference>
<dbReference type="InterPro" id="IPR001025">
    <property type="entry name" value="BAH_dom"/>
</dbReference>
<gene>
    <name evidence="17" type="ORF">D9Q98_010392</name>
</gene>
<evidence type="ECO:0000313" key="18">
    <source>
        <dbReference type="Proteomes" id="UP001055712"/>
    </source>
</evidence>
<dbReference type="InterPro" id="IPR054425">
    <property type="entry name" value="Cdc6_ORC1-like_ATPase_lid"/>
</dbReference>
<dbReference type="InterPro" id="IPR001965">
    <property type="entry name" value="Znf_PHD"/>
</dbReference>
<dbReference type="SUPFAM" id="SSF57903">
    <property type="entry name" value="FYVE/PHD zinc finger"/>
    <property type="match status" value="1"/>
</dbReference>
<keyword evidence="10 13" id="KW-0238">DNA-binding</keyword>
<dbReference type="InterPro" id="IPR027417">
    <property type="entry name" value="P-loop_NTPase"/>
</dbReference>
<evidence type="ECO:0000256" key="7">
    <source>
        <dbReference type="ARBA" id="ARBA00022833"/>
    </source>
</evidence>
<dbReference type="Pfam" id="PF01426">
    <property type="entry name" value="BAH"/>
    <property type="match status" value="1"/>
</dbReference>
<dbReference type="SUPFAM" id="SSF52540">
    <property type="entry name" value="P-loop containing nucleoside triphosphate hydrolases"/>
    <property type="match status" value="1"/>
</dbReference>
<evidence type="ECO:0000313" key="17">
    <source>
        <dbReference type="EMBL" id="KAI3432809.1"/>
    </source>
</evidence>
<evidence type="ECO:0000256" key="14">
    <source>
        <dbReference type="SAM" id="MobiDB-lite"/>
    </source>
</evidence>
<feature type="compositionally biased region" description="Acidic residues" evidence="14">
    <location>
        <begin position="337"/>
        <end position="349"/>
    </location>
</feature>
<comment type="caution">
    <text evidence="17">The sequence shown here is derived from an EMBL/GenBank/DDBJ whole genome shotgun (WGS) entry which is preliminary data.</text>
</comment>
<feature type="domain" description="BAH" evidence="16">
    <location>
        <begin position="216"/>
        <end position="334"/>
    </location>
</feature>
<dbReference type="PANTHER" id="PTHR10763:SF23">
    <property type="entry name" value="ORIGIN RECOGNITION COMPLEX SUBUNIT 1"/>
    <property type="match status" value="1"/>
</dbReference>
<evidence type="ECO:0000256" key="10">
    <source>
        <dbReference type="ARBA" id="ARBA00023125"/>
    </source>
</evidence>
<dbReference type="InterPro" id="IPR019787">
    <property type="entry name" value="Znf_PHD-finger"/>
</dbReference>
<dbReference type="GO" id="GO:0006270">
    <property type="term" value="P:DNA replication initiation"/>
    <property type="evidence" value="ECO:0007669"/>
    <property type="project" value="TreeGrafter"/>
</dbReference>
<keyword evidence="6 12" id="KW-0863">Zinc-finger</keyword>
<evidence type="ECO:0000256" key="1">
    <source>
        <dbReference type="ARBA" id="ARBA00004123"/>
    </source>
</evidence>
<dbReference type="GO" id="GO:0003688">
    <property type="term" value="F:DNA replication origin binding"/>
    <property type="evidence" value="ECO:0007669"/>
    <property type="project" value="TreeGrafter"/>
</dbReference>
<sequence>MAPRVSPSKRKHAETGRTIRQQTLLSGARVTRATAPQTEEGTKMPASSKELASLSTPQPGADRRGLRSENGLATQSIVMRKANAATQGASNSVPAAPAAARSRTPAAATKPSKKQQQQPYAGQCRHLAHATIDKETFRVGDNVYVVLDTQLVAGILSDDDKDDCVCLVCGDGEKEARVMLECDRCLAGCHLGCLSPPLTDVPEGEWVCPGCKAGRAPAARPPCTARDCLLQRHGLGLARIESIWQEPSGEMHCVYRWYCLPEETHTGRQRHHLAREMFLTQLRDSDSMDAILRPAHVLDPHAFGKGGACSELGEDVFVCEYLYDSAWQRFRRRTEFGDSDSEGEGEEWAPEGQDAGSDGECEALQPEHMLGKARTNKKCFASRKGKNGRKQGGQEYLEQVGALEVPQHARQRQREGSSALSQARSVLALTSVPRTLPCREAERGQVAAFVEEVLAEDCGKCLYISGIPGTGKTATVLEVMRGLKRKSEARKLPQFQFVEINGLRLASPQHAYSALYEALTGDRAGPQTAATALEEMFSGNGSGKNGKGARRPTILLIDEMDQLVNKTQTVLYNLFDWPGRKASRLSIIGIANTMDLPERLHPRIGSRLAGRRVVFQPYSRDQLNEIIKSRLDGLAAFQPNALEFISRKVANCSGDVRRCLELCRRAAEIAEDKQHKQQQQQQKAGFGSSGGANGSTLPQERGMVEMRHVAAAIAEMFNTGHVRLLREACRLERLVLAAIYLETSSSGHAECLLGDVWERLRVLCSQNCEAQRYDFGSVLERAAELGAKRLIICDPAVRRLRAKVALNVAANDLTMMLTTDAELPWLALAISRAAMAPMATVE</sequence>
<comment type="function">
    <text evidence="13">Component of the origin recognition complex (ORC) that binds origins of replication. DNA-binding is ATP-dependent, however specific DNA sequences that define origins of replication have not been identified so far. ORC is required to assemble the pre-replication complex necessary to initiate DNA replication.</text>
</comment>
<dbReference type="FunFam" id="3.40.50.300:FF:000199">
    <property type="entry name" value="Origin recognition complex subunit 1"/>
    <property type="match status" value="1"/>
</dbReference>
<feature type="region of interest" description="Disordered" evidence="14">
    <location>
        <begin position="1"/>
        <end position="67"/>
    </location>
</feature>
<evidence type="ECO:0000256" key="5">
    <source>
        <dbReference type="ARBA" id="ARBA00022741"/>
    </source>
</evidence>
<evidence type="ECO:0000256" key="6">
    <source>
        <dbReference type="ARBA" id="ARBA00022771"/>
    </source>
</evidence>
<evidence type="ECO:0000256" key="12">
    <source>
        <dbReference type="PROSITE-ProRule" id="PRU00146"/>
    </source>
</evidence>
<dbReference type="SMART" id="SM00249">
    <property type="entry name" value="PHD"/>
    <property type="match status" value="1"/>
</dbReference>
<accession>A0A9D4TRU2</accession>
<dbReference type="Pfam" id="PF00004">
    <property type="entry name" value="AAA"/>
    <property type="match status" value="1"/>
</dbReference>
<keyword evidence="4" id="KW-0479">Metal-binding</keyword>
<organism evidence="17 18">
    <name type="scientific">Chlorella vulgaris</name>
    <name type="common">Green alga</name>
    <dbReference type="NCBI Taxonomy" id="3077"/>
    <lineage>
        <taxon>Eukaryota</taxon>
        <taxon>Viridiplantae</taxon>
        <taxon>Chlorophyta</taxon>
        <taxon>core chlorophytes</taxon>
        <taxon>Trebouxiophyceae</taxon>
        <taxon>Chlorellales</taxon>
        <taxon>Chlorellaceae</taxon>
        <taxon>Chlorella clade</taxon>
        <taxon>Chlorella</taxon>
    </lineage>
</organism>
<dbReference type="Pfam" id="PF22606">
    <property type="entry name" value="Cdc6-ORC-like_ATPase_lid"/>
    <property type="match status" value="1"/>
</dbReference>
<dbReference type="Gene3D" id="3.30.40.10">
    <property type="entry name" value="Zinc/RING finger domain, C3HC4 (zinc finger)"/>
    <property type="match status" value="1"/>
</dbReference>
<dbReference type="EMBL" id="SIDB01000005">
    <property type="protein sequence ID" value="KAI3432809.1"/>
    <property type="molecule type" value="Genomic_DNA"/>
</dbReference>
<dbReference type="InterPro" id="IPR011011">
    <property type="entry name" value="Znf_FYVE_PHD"/>
</dbReference>
<reference evidence="17" key="1">
    <citation type="journal article" date="2019" name="Plant J.">
        <title>Chlorella vulgaris genome assembly and annotation reveals the molecular basis for metabolic acclimation to high light conditions.</title>
        <authorList>
            <person name="Cecchin M."/>
            <person name="Marcolungo L."/>
            <person name="Rossato M."/>
            <person name="Girolomoni L."/>
            <person name="Cosentino E."/>
            <person name="Cuine S."/>
            <person name="Li-Beisson Y."/>
            <person name="Delledonne M."/>
            <person name="Ballottari M."/>
        </authorList>
    </citation>
    <scope>NUCLEOTIDE SEQUENCE</scope>
    <source>
        <strain evidence="17">211/11P</strain>
    </source>
</reference>
<evidence type="ECO:0000256" key="8">
    <source>
        <dbReference type="ARBA" id="ARBA00022840"/>
    </source>
</evidence>
<dbReference type="Proteomes" id="UP001055712">
    <property type="component" value="Unassembled WGS sequence"/>
</dbReference>
<keyword evidence="11 13" id="KW-0539">Nucleus</keyword>
<keyword evidence="3 13" id="KW-0235">DNA replication</keyword>
<keyword evidence="8 13" id="KW-0067">ATP-binding</keyword>
<dbReference type="GO" id="GO:0008270">
    <property type="term" value="F:zinc ion binding"/>
    <property type="evidence" value="ECO:0007669"/>
    <property type="project" value="UniProtKB-KW"/>
</dbReference>
<evidence type="ECO:0000256" key="2">
    <source>
        <dbReference type="ARBA" id="ARBA00008398"/>
    </source>
</evidence>
<dbReference type="CDD" id="cd00009">
    <property type="entry name" value="AAA"/>
    <property type="match status" value="1"/>
</dbReference>
<proteinExistence type="inferred from homology"/>
<keyword evidence="5 13" id="KW-0547">Nucleotide-binding</keyword>
<dbReference type="Pfam" id="PF00628">
    <property type="entry name" value="PHD"/>
    <property type="match status" value="1"/>
</dbReference>
<feature type="domain" description="PHD-type" evidence="15">
    <location>
        <begin position="163"/>
        <end position="214"/>
    </location>
</feature>
<evidence type="ECO:0000256" key="13">
    <source>
        <dbReference type="RuleBase" id="RU365058"/>
    </source>
</evidence>
<comment type="subunit">
    <text evidence="13">Component of the origin recognition complex (ORC) composed of at least ORC1, ORC2, ORC3, ORC4, ORC5 and ORC6. ORC is regulated in a cell-cycle and development dependent manner. It is sequentially assembled at the exit from anaphase of mitosis and disassembled as cells enter S phase. Binds unmodified and methylated histone H3.</text>
</comment>
<dbReference type="GO" id="GO:0003682">
    <property type="term" value="F:chromatin binding"/>
    <property type="evidence" value="ECO:0007669"/>
    <property type="project" value="InterPro"/>
</dbReference>
<dbReference type="InterPro" id="IPR050311">
    <property type="entry name" value="ORC1/CDC6"/>
</dbReference>
<dbReference type="AlphaFoldDB" id="A0A9D4TRU2"/>
<dbReference type="PROSITE" id="PS50016">
    <property type="entry name" value="ZF_PHD_2"/>
    <property type="match status" value="1"/>
</dbReference>
<dbReference type="GO" id="GO:0005524">
    <property type="term" value="F:ATP binding"/>
    <property type="evidence" value="ECO:0007669"/>
    <property type="project" value="UniProtKB-KW"/>
</dbReference>
<name>A0A9D4TRU2_CHLVU</name>
<dbReference type="OrthoDB" id="1926878at2759"/>
<comment type="similarity">
    <text evidence="2 13">Belongs to the ORC1 family.</text>
</comment>
<protein>
    <recommendedName>
        <fullName evidence="13">Origin recognition complex subunit 1</fullName>
    </recommendedName>
</protein>
<keyword evidence="7" id="KW-0862">Zinc</keyword>
<dbReference type="GO" id="GO:0005664">
    <property type="term" value="C:nuclear origin of replication recognition complex"/>
    <property type="evidence" value="ECO:0007669"/>
    <property type="project" value="TreeGrafter"/>
</dbReference>
<evidence type="ECO:0000259" key="16">
    <source>
        <dbReference type="PROSITE" id="PS51038"/>
    </source>
</evidence>
<dbReference type="InterPro" id="IPR013083">
    <property type="entry name" value="Znf_RING/FYVE/PHD"/>
</dbReference>
<evidence type="ECO:0000256" key="9">
    <source>
        <dbReference type="ARBA" id="ARBA00022842"/>
    </source>
</evidence>
<evidence type="ECO:0000256" key="3">
    <source>
        <dbReference type="ARBA" id="ARBA00022705"/>
    </source>
</evidence>
<evidence type="ECO:0000259" key="15">
    <source>
        <dbReference type="PROSITE" id="PS50016"/>
    </source>
</evidence>
<dbReference type="PANTHER" id="PTHR10763">
    <property type="entry name" value="CELL DIVISION CONTROL PROTEIN 6-RELATED"/>
    <property type="match status" value="1"/>
</dbReference>